<evidence type="ECO:0000256" key="3">
    <source>
        <dbReference type="ARBA" id="ARBA00023163"/>
    </source>
</evidence>
<reference evidence="6 7" key="1">
    <citation type="submission" date="2015-10" db="EMBL/GenBank/DDBJ databases">
        <title>Mycobacterium gordonae draft genome assembly.</title>
        <authorList>
            <person name="Ustinova V."/>
            <person name="Smirnova T."/>
            <person name="Blagodatskikh K."/>
            <person name="Varlamov D."/>
            <person name="Larionova E."/>
            <person name="Chernousova L."/>
        </authorList>
    </citation>
    <scope>NUCLEOTIDE SEQUENCE [LARGE SCALE GENOMIC DNA]</scope>
    <source>
        <strain evidence="6 7">CTRI 14-8773</strain>
    </source>
</reference>
<evidence type="ECO:0000256" key="4">
    <source>
        <dbReference type="SAM" id="MobiDB-lite"/>
    </source>
</evidence>
<dbReference type="Pfam" id="PF00196">
    <property type="entry name" value="GerE"/>
    <property type="match status" value="1"/>
</dbReference>
<keyword evidence="2" id="KW-0238">DNA-binding</keyword>
<dbReference type="PRINTS" id="PR00038">
    <property type="entry name" value="HTHLUXR"/>
</dbReference>
<evidence type="ECO:0000259" key="5">
    <source>
        <dbReference type="PROSITE" id="PS50043"/>
    </source>
</evidence>
<evidence type="ECO:0000256" key="1">
    <source>
        <dbReference type="ARBA" id="ARBA00023015"/>
    </source>
</evidence>
<dbReference type="GO" id="GO:0006355">
    <property type="term" value="P:regulation of DNA-templated transcription"/>
    <property type="evidence" value="ECO:0007669"/>
    <property type="project" value="InterPro"/>
</dbReference>
<dbReference type="Gene3D" id="1.10.10.10">
    <property type="entry name" value="Winged helix-like DNA-binding domain superfamily/Winged helix DNA-binding domain"/>
    <property type="match status" value="1"/>
</dbReference>
<dbReference type="Gene3D" id="3.30.450.40">
    <property type="match status" value="1"/>
</dbReference>
<dbReference type="PROSITE" id="PS00622">
    <property type="entry name" value="HTH_LUXR_1"/>
    <property type="match status" value="1"/>
</dbReference>
<dbReference type="PANTHER" id="PTHR44688">
    <property type="entry name" value="DNA-BINDING TRANSCRIPTIONAL ACTIVATOR DEVR_DOSR"/>
    <property type="match status" value="1"/>
</dbReference>
<dbReference type="Proteomes" id="UP000051677">
    <property type="component" value="Unassembled WGS sequence"/>
</dbReference>
<dbReference type="PROSITE" id="PS50043">
    <property type="entry name" value="HTH_LUXR_2"/>
    <property type="match status" value="1"/>
</dbReference>
<name>A0A0Q2RAK1_MYCGO</name>
<feature type="domain" description="HTH luxR-type" evidence="5">
    <location>
        <begin position="312"/>
        <end position="377"/>
    </location>
</feature>
<feature type="region of interest" description="Disordered" evidence="4">
    <location>
        <begin position="300"/>
        <end position="321"/>
    </location>
</feature>
<dbReference type="InterPro" id="IPR029016">
    <property type="entry name" value="GAF-like_dom_sf"/>
</dbReference>
<dbReference type="InterPro" id="IPR000792">
    <property type="entry name" value="Tscrpt_reg_LuxR_C"/>
</dbReference>
<evidence type="ECO:0000313" key="6">
    <source>
        <dbReference type="EMBL" id="KQH81014.1"/>
    </source>
</evidence>
<organism evidence="6 7">
    <name type="scientific">Mycobacterium gordonae</name>
    <dbReference type="NCBI Taxonomy" id="1778"/>
    <lineage>
        <taxon>Bacteria</taxon>
        <taxon>Bacillati</taxon>
        <taxon>Actinomycetota</taxon>
        <taxon>Actinomycetes</taxon>
        <taxon>Mycobacteriales</taxon>
        <taxon>Mycobacteriaceae</taxon>
        <taxon>Mycobacterium</taxon>
    </lineage>
</organism>
<dbReference type="SUPFAM" id="SSF46894">
    <property type="entry name" value="C-terminal effector domain of the bipartite response regulators"/>
    <property type="match status" value="1"/>
</dbReference>
<protein>
    <recommendedName>
        <fullName evidence="5">HTH luxR-type domain-containing protein</fullName>
    </recommendedName>
</protein>
<evidence type="ECO:0000256" key="2">
    <source>
        <dbReference type="ARBA" id="ARBA00023125"/>
    </source>
</evidence>
<dbReference type="InterPro" id="IPR003018">
    <property type="entry name" value="GAF"/>
</dbReference>
<gene>
    <name evidence="6" type="ORF">AO501_05145</name>
</gene>
<dbReference type="EMBL" id="LKTM01000001">
    <property type="protein sequence ID" value="KQH81014.1"/>
    <property type="molecule type" value="Genomic_DNA"/>
</dbReference>
<dbReference type="PANTHER" id="PTHR44688:SF16">
    <property type="entry name" value="DNA-BINDING TRANSCRIPTIONAL ACTIVATOR DEVR_DOSR"/>
    <property type="match status" value="1"/>
</dbReference>
<dbReference type="Pfam" id="PF01590">
    <property type="entry name" value="GAF"/>
    <property type="match status" value="1"/>
</dbReference>
<accession>A0A0Q2RAK1</accession>
<dbReference type="SMART" id="SM00421">
    <property type="entry name" value="HTH_LUXR"/>
    <property type="match status" value="1"/>
</dbReference>
<dbReference type="GO" id="GO:0003677">
    <property type="term" value="F:DNA binding"/>
    <property type="evidence" value="ECO:0007669"/>
    <property type="project" value="UniProtKB-KW"/>
</dbReference>
<keyword evidence="1" id="KW-0805">Transcription regulation</keyword>
<dbReference type="InterPro" id="IPR036388">
    <property type="entry name" value="WH-like_DNA-bd_sf"/>
</dbReference>
<comment type="caution">
    <text evidence="6">The sequence shown here is derived from an EMBL/GenBank/DDBJ whole genome shotgun (WGS) entry which is preliminary data.</text>
</comment>
<evidence type="ECO:0000313" key="7">
    <source>
        <dbReference type="Proteomes" id="UP000051677"/>
    </source>
</evidence>
<dbReference type="CDD" id="cd06170">
    <property type="entry name" value="LuxR_C_like"/>
    <property type="match status" value="1"/>
</dbReference>
<keyword evidence="3" id="KW-0804">Transcription</keyword>
<proteinExistence type="predicted"/>
<dbReference type="AlphaFoldDB" id="A0A0Q2RAK1"/>
<dbReference type="InterPro" id="IPR016032">
    <property type="entry name" value="Sig_transdc_resp-reg_C-effctor"/>
</dbReference>
<dbReference type="SUPFAM" id="SSF55781">
    <property type="entry name" value="GAF domain-like"/>
    <property type="match status" value="1"/>
</dbReference>
<sequence length="385" mass="41640">MMVSRMPSVSVAEDPIVIARAETIVAAAAEHLKVAPFELSPIALEHQLASLRKGLEQHLAAPSGTVDEWAATNEILISILSLQCELLDLDLARRVKSMSEIRNALKFLRGLPPRKMIYAAPEVLSRELAFARTMISTVRGSVWLPQRLHIENEKADPNSRKFLDYVASRHIQLADAPLETELVRKRSGAFAPSPMNDKRTFKEIVEVAGCSGYIAAPITVQGRAIGILHADRPKPHGLVTMDHLEQLEAFAECLSVAFESAALEEKAAQQRVEVDKLCGNVDELLGGSGRPVLWPVPGEAPGTRQGAVSRREQPTASALTSREREIMSHVATGATNGQIARCLVISEGTVKSHLKHIAKKLNTSSRAAAVATYAGVGTSELGVAR</sequence>